<dbReference type="PANTHER" id="PTHR37984">
    <property type="entry name" value="PROTEIN CBG26694"/>
    <property type="match status" value="1"/>
</dbReference>
<feature type="domain" description="Integrase catalytic" evidence="1">
    <location>
        <begin position="148"/>
        <end position="314"/>
    </location>
</feature>
<dbReference type="InterPro" id="IPR012337">
    <property type="entry name" value="RNaseH-like_sf"/>
</dbReference>
<dbReference type="AlphaFoldDB" id="A0A6P8ZBX3"/>
<gene>
    <name evidence="3" type="primary">LOC117647830</name>
</gene>
<dbReference type="RefSeq" id="XP_034245692.1">
    <property type="nucleotide sequence ID" value="XM_034389801.1"/>
</dbReference>
<dbReference type="OrthoDB" id="10038074at2759"/>
<dbReference type="GeneID" id="117647830"/>
<accession>A0A6P8ZBX3</accession>
<dbReference type="KEGG" id="tpal:117647830"/>
<dbReference type="PANTHER" id="PTHR37984:SF5">
    <property type="entry name" value="PROTEIN NYNRIN-LIKE"/>
    <property type="match status" value="1"/>
</dbReference>
<name>A0A6P8ZBX3_THRPL</name>
<dbReference type="SUPFAM" id="SSF53098">
    <property type="entry name" value="Ribonuclease H-like"/>
    <property type="match status" value="1"/>
</dbReference>
<dbReference type="InterPro" id="IPR001584">
    <property type="entry name" value="Integrase_cat-core"/>
</dbReference>
<keyword evidence="2" id="KW-1185">Reference proteome</keyword>
<evidence type="ECO:0000313" key="3">
    <source>
        <dbReference type="RefSeq" id="XP_034245692.1"/>
    </source>
</evidence>
<dbReference type="InParanoid" id="A0A6P8ZBX3"/>
<evidence type="ECO:0000313" key="2">
    <source>
        <dbReference type="Proteomes" id="UP000515158"/>
    </source>
</evidence>
<protein>
    <submittedName>
        <fullName evidence="3">KRAB-A domain-containing protein 2-like</fullName>
    </submittedName>
</protein>
<dbReference type="GO" id="GO:0015074">
    <property type="term" value="P:DNA integration"/>
    <property type="evidence" value="ECO:0007669"/>
    <property type="project" value="InterPro"/>
</dbReference>
<dbReference type="InterPro" id="IPR036397">
    <property type="entry name" value="RNaseH_sf"/>
</dbReference>
<evidence type="ECO:0000259" key="1">
    <source>
        <dbReference type="PROSITE" id="PS50994"/>
    </source>
</evidence>
<dbReference type="GO" id="GO:0003676">
    <property type="term" value="F:nucleic acid binding"/>
    <property type="evidence" value="ECO:0007669"/>
    <property type="project" value="InterPro"/>
</dbReference>
<dbReference type="Proteomes" id="UP000515158">
    <property type="component" value="Unplaced"/>
</dbReference>
<dbReference type="InterPro" id="IPR050951">
    <property type="entry name" value="Retrovirus_Pol_polyprotein"/>
</dbReference>
<reference evidence="3" key="1">
    <citation type="submission" date="2025-08" db="UniProtKB">
        <authorList>
            <consortium name="RefSeq"/>
        </authorList>
    </citation>
    <scope>IDENTIFICATION</scope>
    <source>
        <tissue evidence="3">Total insect</tissue>
    </source>
</reference>
<sequence length="356" mass="41244">MATQNYPEKEAFYKKLEAKIEKKRMDNAHYFDQDQYNKFIRETKEAALRRHGTRDFRRLHRFNVMELDGEERLIVPVKKIGDQPRFYARIDELYDIIKEAHSDMHKGKGRIIAACKPKWKNITQEAILLFLSLCPGCLTKVRAQKRGLTVKPMVFKQSNARVQVDLIDMQSSPDGPYKYIMNVQDHLTKFTHLRPLERKTQENVANGLLEIFLSFGAPHVLQTDNGREFTNHVIKSLSETWPELKMVHGAPRHSQSQGSVERSNQDVQVMLNQWMETNQTTRWALGLNFVANQKNRSIHQGIGRSPAEAMFGRPMEVGLTSRYPSGLVQQLETEEELEEFLANIKIHDGKRRTGIT</sequence>
<organism evidence="3">
    <name type="scientific">Thrips palmi</name>
    <name type="common">Melon thrips</name>
    <dbReference type="NCBI Taxonomy" id="161013"/>
    <lineage>
        <taxon>Eukaryota</taxon>
        <taxon>Metazoa</taxon>
        <taxon>Ecdysozoa</taxon>
        <taxon>Arthropoda</taxon>
        <taxon>Hexapoda</taxon>
        <taxon>Insecta</taxon>
        <taxon>Pterygota</taxon>
        <taxon>Neoptera</taxon>
        <taxon>Paraneoptera</taxon>
        <taxon>Thysanoptera</taxon>
        <taxon>Terebrantia</taxon>
        <taxon>Thripoidea</taxon>
        <taxon>Thripidae</taxon>
        <taxon>Thrips</taxon>
    </lineage>
</organism>
<dbReference type="Gene3D" id="3.30.420.10">
    <property type="entry name" value="Ribonuclease H-like superfamily/Ribonuclease H"/>
    <property type="match status" value="1"/>
</dbReference>
<proteinExistence type="predicted"/>
<dbReference type="PROSITE" id="PS50994">
    <property type="entry name" value="INTEGRASE"/>
    <property type="match status" value="1"/>
</dbReference>